<dbReference type="OrthoDB" id="9814032at2"/>
<accession>A0A6N6N6R8</accession>
<keyword evidence="6" id="KW-0472">Membrane</keyword>
<evidence type="ECO:0000256" key="6">
    <source>
        <dbReference type="ARBA" id="ARBA00023136"/>
    </source>
</evidence>
<dbReference type="GO" id="GO:0009279">
    <property type="term" value="C:cell outer membrane"/>
    <property type="evidence" value="ECO:0007669"/>
    <property type="project" value="UniProtKB-SubCell"/>
</dbReference>
<evidence type="ECO:0000313" key="11">
    <source>
        <dbReference type="Proteomes" id="UP000438699"/>
    </source>
</evidence>
<evidence type="ECO:0000256" key="8">
    <source>
        <dbReference type="SAM" id="Coils"/>
    </source>
</evidence>
<name>A0A6N6N6R8_9BACT</name>
<evidence type="ECO:0000256" key="2">
    <source>
        <dbReference type="ARBA" id="ARBA00007613"/>
    </source>
</evidence>
<dbReference type="InterPro" id="IPR003423">
    <property type="entry name" value="OMP_efflux"/>
</dbReference>
<dbReference type="SUPFAM" id="SSF56954">
    <property type="entry name" value="Outer membrane efflux proteins (OEP)"/>
    <property type="match status" value="1"/>
</dbReference>
<keyword evidence="7" id="KW-0998">Cell outer membrane</keyword>
<dbReference type="RefSeq" id="WP_151149965.1">
    <property type="nucleotide sequence ID" value="NZ_WAIE01000001.1"/>
</dbReference>
<evidence type="ECO:0000313" key="10">
    <source>
        <dbReference type="EMBL" id="KAB1443593.1"/>
    </source>
</evidence>
<evidence type="ECO:0000256" key="3">
    <source>
        <dbReference type="ARBA" id="ARBA00022448"/>
    </source>
</evidence>
<keyword evidence="8" id="KW-0175">Coiled coil</keyword>
<dbReference type="Proteomes" id="UP000438699">
    <property type="component" value="Unassembled WGS sequence"/>
</dbReference>
<dbReference type="Pfam" id="PF02321">
    <property type="entry name" value="OEP"/>
    <property type="match status" value="2"/>
</dbReference>
<proteinExistence type="inferred from homology"/>
<evidence type="ECO:0000256" key="4">
    <source>
        <dbReference type="ARBA" id="ARBA00022452"/>
    </source>
</evidence>
<dbReference type="InterPro" id="IPR051906">
    <property type="entry name" value="TolC-like"/>
</dbReference>
<keyword evidence="11" id="KW-1185">Reference proteome</keyword>
<feature type="coiled-coil region" evidence="8">
    <location>
        <begin position="154"/>
        <end position="212"/>
    </location>
</feature>
<feature type="signal peptide" evidence="9">
    <location>
        <begin position="1"/>
        <end position="25"/>
    </location>
</feature>
<dbReference type="Gene3D" id="1.20.1600.10">
    <property type="entry name" value="Outer membrane efflux proteins (OEP)"/>
    <property type="match status" value="1"/>
</dbReference>
<sequence length="447" mass="49928">MKSRVLYILALAACCTLCLMGNAFAQQEDVQKKADITGDYTLERCVTRALKANPSILAARAALKGSEYGVDAATGEFLFKVSGDYGYTHYDRDQTYGDNDQWVAHLGLSQPLFTGFRLLSSYQKSKLLNEKSDLQLYNAELIVIQDVQSNFLSLLKARMDVKSAEDSVERLKSQLKVNNAYYDVGLYPRVDVLQAEVELATAEQDLLTARNTVSIQEAQLNTLLNLPLDADINYVGSLDYAPTQFDLKLCLERAYKTRPDLKIAFKSVETALKDAKIAASSFYPQVSADLDYYRSGDDPDVDGGDNWSHSASENWQVGVNMNWTMFEWGADYHDWKQTKETVNQLQAELEKSRLNAGFEVKRSLLSLKEAADRIRVGRKSVESAKESYRMAMARYQAQVGTNNDVLDAQARVSESEAQLNTALADYNTALSTLYVAMGEKNPGLEAR</sequence>
<evidence type="ECO:0000256" key="5">
    <source>
        <dbReference type="ARBA" id="ARBA00022692"/>
    </source>
</evidence>
<dbReference type="GO" id="GO:1990281">
    <property type="term" value="C:efflux pump complex"/>
    <property type="evidence" value="ECO:0007669"/>
    <property type="project" value="TreeGrafter"/>
</dbReference>
<keyword evidence="9" id="KW-0732">Signal</keyword>
<dbReference type="GO" id="GO:0015562">
    <property type="term" value="F:efflux transmembrane transporter activity"/>
    <property type="evidence" value="ECO:0007669"/>
    <property type="project" value="InterPro"/>
</dbReference>
<keyword evidence="4" id="KW-1134">Transmembrane beta strand</keyword>
<keyword evidence="5" id="KW-0812">Transmembrane</keyword>
<evidence type="ECO:0000256" key="1">
    <source>
        <dbReference type="ARBA" id="ARBA00004442"/>
    </source>
</evidence>
<dbReference type="PANTHER" id="PTHR30026">
    <property type="entry name" value="OUTER MEMBRANE PROTEIN TOLC"/>
    <property type="match status" value="1"/>
</dbReference>
<dbReference type="AlphaFoldDB" id="A0A6N6N6R8"/>
<comment type="subcellular location">
    <subcellularLocation>
        <location evidence="1">Cell outer membrane</location>
    </subcellularLocation>
</comment>
<evidence type="ECO:0000256" key="9">
    <source>
        <dbReference type="SAM" id="SignalP"/>
    </source>
</evidence>
<comment type="similarity">
    <text evidence="2">Belongs to the outer membrane factor (OMF) (TC 1.B.17) family.</text>
</comment>
<gene>
    <name evidence="10" type="ORF">F8A88_04940</name>
</gene>
<comment type="caution">
    <text evidence="10">The sequence shown here is derived from an EMBL/GenBank/DDBJ whole genome shotgun (WGS) entry which is preliminary data.</text>
</comment>
<evidence type="ECO:0000256" key="7">
    <source>
        <dbReference type="ARBA" id="ARBA00023237"/>
    </source>
</evidence>
<dbReference type="PANTHER" id="PTHR30026:SF20">
    <property type="entry name" value="OUTER MEMBRANE PROTEIN TOLC"/>
    <property type="match status" value="1"/>
</dbReference>
<reference evidence="10 11" key="1">
    <citation type="journal article" date="2017" name="Int. J. Syst. Evol. Microbiol.">
        <title>Desulfovibrio senegalensis sp. nov., a mesophilic sulfate reducer isolated from marine sediment.</title>
        <authorList>
            <person name="Thioye A."/>
            <person name="Gam Z.B.A."/>
            <person name="Mbengue M."/>
            <person name="Cayol J.L."/>
            <person name="Joseph-Bartoli M."/>
            <person name="Toure-Kane C."/>
            <person name="Labat M."/>
        </authorList>
    </citation>
    <scope>NUCLEOTIDE SEQUENCE [LARGE SCALE GENOMIC DNA]</scope>
    <source>
        <strain evidence="10 11">DSM 101509</strain>
    </source>
</reference>
<feature type="chain" id="PRO_5026658386" evidence="9">
    <location>
        <begin position="26"/>
        <end position="447"/>
    </location>
</feature>
<dbReference type="EMBL" id="WAIE01000001">
    <property type="protein sequence ID" value="KAB1443593.1"/>
    <property type="molecule type" value="Genomic_DNA"/>
</dbReference>
<dbReference type="GO" id="GO:0015288">
    <property type="term" value="F:porin activity"/>
    <property type="evidence" value="ECO:0007669"/>
    <property type="project" value="TreeGrafter"/>
</dbReference>
<keyword evidence="3" id="KW-0813">Transport</keyword>
<organism evidence="10 11">
    <name type="scientific">Pseudodesulfovibrio senegalensis</name>
    <dbReference type="NCBI Taxonomy" id="1721087"/>
    <lineage>
        <taxon>Bacteria</taxon>
        <taxon>Pseudomonadati</taxon>
        <taxon>Thermodesulfobacteriota</taxon>
        <taxon>Desulfovibrionia</taxon>
        <taxon>Desulfovibrionales</taxon>
        <taxon>Desulfovibrionaceae</taxon>
    </lineage>
</organism>
<protein>
    <submittedName>
        <fullName evidence="10">TolC family protein</fullName>
    </submittedName>
</protein>